<feature type="signal peptide" evidence="1">
    <location>
        <begin position="1"/>
        <end position="19"/>
    </location>
</feature>
<accession>A0A1D1Y6R8</accession>
<protein>
    <submittedName>
        <fullName evidence="2">Sensitive to high expression protein 9, mitochondrial</fullName>
    </submittedName>
</protein>
<dbReference type="EMBL" id="GDJX01017613">
    <property type="protein sequence ID" value="JAT50323.1"/>
    <property type="molecule type" value="Transcribed_RNA"/>
</dbReference>
<name>A0A1D1Y6R8_9ARAE</name>
<keyword evidence="1" id="KW-0732">Signal</keyword>
<gene>
    <name evidence="2" type="primary">she-9_1</name>
    <name evidence="2" type="ORF">g.60504</name>
</gene>
<reference evidence="2" key="1">
    <citation type="submission" date="2015-07" db="EMBL/GenBank/DDBJ databases">
        <title>Transcriptome Assembly of Anthurium amnicola.</title>
        <authorList>
            <person name="Suzuki J."/>
        </authorList>
    </citation>
    <scope>NUCLEOTIDE SEQUENCE</scope>
</reference>
<evidence type="ECO:0000313" key="2">
    <source>
        <dbReference type="EMBL" id="JAT50323.1"/>
    </source>
</evidence>
<feature type="chain" id="PRO_5008899988" evidence="1">
    <location>
        <begin position="20"/>
        <end position="134"/>
    </location>
</feature>
<proteinExistence type="predicted"/>
<evidence type="ECO:0000256" key="1">
    <source>
        <dbReference type="SAM" id="SignalP"/>
    </source>
</evidence>
<dbReference type="AlphaFoldDB" id="A0A1D1Y6R8"/>
<organism evidence="2">
    <name type="scientific">Anthurium amnicola</name>
    <dbReference type="NCBI Taxonomy" id="1678845"/>
    <lineage>
        <taxon>Eukaryota</taxon>
        <taxon>Viridiplantae</taxon>
        <taxon>Streptophyta</taxon>
        <taxon>Embryophyta</taxon>
        <taxon>Tracheophyta</taxon>
        <taxon>Spermatophyta</taxon>
        <taxon>Magnoliopsida</taxon>
        <taxon>Liliopsida</taxon>
        <taxon>Araceae</taxon>
        <taxon>Pothoideae</taxon>
        <taxon>Potheae</taxon>
        <taxon>Anthurium</taxon>
    </lineage>
</organism>
<sequence length="134" mass="15489">MNLNLFLLFLTTLITVVLSENVFIKLKNRPLFWSLRGDMVVLEGLPFPWKFENNRISPLFQGNLFVQCNDIDRPLTVKPPDSKPDQLWEFQDSTFLCKAKSPEPEFANVIFEEPGEPVITGPNNHSLWEKITLI</sequence>